<keyword evidence="6" id="KW-1185">Reference proteome</keyword>
<evidence type="ECO:0000313" key="6">
    <source>
        <dbReference type="Proteomes" id="UP000002035"/>
    </source>
</evidence>
<comment type="similarity">
    <text evidence="2">Belongs to the NRDE2 family.</text>
</comment>
<protein>
    <recommendedName>
        <fullName evidence="7">DUF1740-domain-containing protein</fullName>
    </recommendedName>
</protein>
<evidence type="ECO:0000256" key="1">
    <source>
        <dbReference type="ARBA" id="ARBA00004123"/>
    </source>
</evidence>
<evidence type="ECO:0000313" key="5">
    <source>
        <dbReference type="EMBL" id="EEQ30351.1"/>
    </source>
</evidence>
<evidence type="ECO:0000256" key="3">
    <source>
        <dbReference type="ARBA" id="ARBA00023242"/>
    </source>
</evidence>
<dbReference type="OrthoDB" id="297219at2759"/>
<dbReference type="HOGENOM" id="CLU_007550_0_0_1"/>
<proteinExistence type="inferred from homology"/>
<gene>
    <name evidence="5" type="ORF">MCYG_03170</name>
</gene>
<evidence type="ECO:0000256" key="2">
    <source>
        <dbReference type="ARBA" id="ARBA00009265"/>
    </source>
</evidence>
<comment type="subcellular location">
    <subcellularLocation>
        <location evidence="1">Nucleus</location>
    </subcellularLocation>
</comment>
<sequence>MDSDGGRGKASIPKFGSFKPRSTALASDGKGRDEKKSLKEVAGDRERSRRPSSSSRHDESHREREKSRETRSHSGRPRRDQRVDILKPQPALDASDLYVLDPTGDPYTLIYGSLHKYDIPRYYRFGAGRVLGLPTTYTIDQDLSSDTKIVIKLRGATADTIQRSHKALWKSASRPTKLRRLVPRQNEKPDLERDFLPLNEAGSRKRRRMADGFPDTSYIATEEEKLPDYRSIEGKAKPEPDSDVETDMGSDWSLESDGEGARLRHASLFSNAIDNPDDVEGWLQLINHQDNMVGAADREGYRKYTSAEKRSIADMKVSLYEKALKGLSPNVPRDKLLLGMMEEGSLIWDQKTLLNKWKSVLQFNSGYISLWIKYLDVQQTTFTNFTYEKCRQVFLECLKVNENQPDSTEKQIISLYIVLRLSLFMREAGFTEHSIGLWQALLEYNFCCPQGLNSKTDRPAAISAFSEFWESEVPRIGEVGSEGWDKSGEDSPDPKTDPAVPNIDVKDVFSSWGSIEQDLMSSSFLPARTLDEVQEDDPYRVVLFTDISDFLVHLSDPSILHLLIDAFLIFCHLPPISHGDCERTCGWHTDPFLSNRNLDEIGKQLSEWFASISTKEEDVGPCSPFSFPNPIFRNSFDTLFGDGINWFSTFAPWKATYLERSNLVDVEWIRRSLKMLVSRMPDNDYLASYTIALEYSIHPKEAKKYAKSLLKQRPSSIKLYNSYALIEAKNGNIAAAEKVWTTTLSMSQSFSKEAALDCILLWNSWVWEALNNQSAGKATHLLLAIPNNTIDLSSLSKAGDGDAVISATELLKTKRHLDGIQAHGLTFRNSEVFSYATDCLALLLYLTQNQELSGAIEVYDNAEQRLKDQKLDKAVFLEPIHQAKARLLYYHITENRVYKPAQVREELFKSILLFQQNTIFLGLFAFNEARFRVENRVRSVLTRQIHEPADDSTTTKRSTLIPHLFSIYSELHRGVSAGSTAHSVRAAFEAAVSSQSGQHSAALWKLFIQFELTFGESEKARLVFFRSIRACPWSKQLVLLAYGEPRLKESMGFDELRKVFNVLVEKELRVHVDLEEWFEENEEAVVGPDDSAMGQKPPINMPDDRSSDEDEVAVRFIK</sequence>
<dbReference type="Pfam" id="PF08424">
    <property type="entry name" value="NRDE-2"/>
    <property type="match status" value="1"/>
</dbReference>
<dbReference type="GO" id="GO:1902369">
    <property type="term" value="P:negative regulation of RNA catabolic process"/>
    <property type="evidence" value="ECO:0007669"/>
    <property type="project" value="TreeGrafter"/>
</dbReference>
<dbReference type="PANTHER" id="PTHR13471">
    <property type="entry name" value="TETRATRICOPEPTIDE-LIKE HELICAL"/>
    <property type="match status" value="1"/>
</dbReference>
<organism evidence="5 6">
    <name type="scientific">Arthroderma otae (strain ATCC MYA-4605 / CBS 113480)</name>
    <name type="common">Microsporum canis</name>
    <dbReference type="NCBI Taxonomy" id="554155"/>
    <lineage>
        <taxon>Eukaryota</taxon>
        <taxon>Fungi</taxon>
        <taxon>Dikarya</taxon>
        <taxon>Ascomycota</taxon>
        <taxon>Pezizomycotina</taxon>
        <taxon>Eurotiomycetes</taxon>
        <taxon>Eurotiomycetidae</taxon>
        <taxon>Onygenales</taxon>
        <taxon>Arthrodermataceae</taxon>
        <taxon>Microsporum</taxon>
    </lineage>
</organism>
<keyword evidence="3" id="KW-0539">Nucleus</keyword>
<feature type="compositionally biased region" description="Basic and acidic residues" evidence="4">
    <location>
        <begin position="230"/>
        <end position="240"/>
    </location>
</feature>
<dbReference type="AlphaFoldDB" id="C5FKX9"/>
<dbReference type="Proteomes" id="UP000002035">
    <property type="component" value="Unassembled WGS sequence"/>
</dbReference>
<dbReference type="PANTHER" id="PTHR13471:SF0">
    <property type="entry name" value="NUCLEAR EXOSOME REGULATOR NRDE2"/>
    <property type="match status" value="1"/>
</dbReference>
<name>C5FKX9_ARTOC</name>
<feature type="compositionally biased region" description="Basic and acidic residues" evidence="4">
    <location>
        <begin position="483"/>
        <end position="496"/>
    </location>
</feature>
<dbReference type="eggNOG" id="KOG1972">
    <property type="taxonomic scope" value="Eukaryota"/>
</dbReference>
<dbReference type="STRING" id="554155.C5FKX9"/>
<dbReference type="GeneID" id="9230346"/>
<feature type="compositionally biased region" description="Acidic residues" evidence="4">
    <location>
        <begin position="241"/>
        <end position="257"/>
    </location>
</feature>
<feature type="region of interest" description="Disordered" evidence="4">
    <location>
        <begin position="480"/>
        <end position="499"/>
    </location>
</feature>
<dbReference type="GO" id="GO:0031048">
    <property type="term" value="P:regulatory ncRNA-mediated heterochromatin formation"/>
    <property type="evidence" value="ECO:0007669"/>
    <property type="project" value="TreeGrafter"/>
</dbReference>
<feature type="region of interest" description="Disordered" evidence="4">
    <location>
        <begin position="1085"/>
        <end position="1118"/>
    </location>
</feature>
<dbReference type="RefSeq" id="XP_002847664.1">
    <property type="nucleotide sequence ID" value="XM_002847618.1"/>
</dbReference>
<evidence type="ECO:0008006" key="7">
    <source>
        <dbReference type="Google" id="ProtNLM"/>
    </source>
</evidence>
<feature type="region of interest" description="Disordered" evidence="4">
    <location>
        <begin position="1"/>
        <end position="88"/>
    </location>
</feature>
<accession>C5FKX9</accession>
<dbReference type="InterPro" id="IPR011990">
    <property type="entry name" value="TPR-like_helical_dom_sf"/>
</dbReference>
<evidence type="ECO:0000256" key="4">
    <source>
        <dbReference type="SAM" id="MobiDB-lite"/>
    </source>
</evidence>
<dbReference type="VEuPathDB" id="FungiDB:MCYG_03170"/>
<feature type="compositionally biased region" description="Basic and acidic residues" evidence="4">
    <location>
        <begin position="29"/>
        <end position="85"/>
    </location>
</feature>
<reference evidence="6" key="1">
    <citation type="journal article" date="2012" name="MBio">
        <title>Comparative genome analysis of Trichophyton rubrum and related dermatophytes reveals candidate genes involved in infection.</title>
        <authorList>
            <person name="Martinez D.A."/>
            <person name="Oliver B.G."/>
            <person name="Graeser Y."/>
            <person name="Goldberg J.M."/>
            <person name="Li W."/>
            <person name="Martinez-Rossi N.M."/>
            <person name="Monod M."/>
            <person name="Shelest E."/>
            <person name="Barton R.C."/>
            <person name="Birch E."/>
            <person name="Brakhage A.A."/>
            <person name="Chen Z."/>
            <person name="Gurr S.J."/>
            <person name="Heiman D."/>
            <person name="Heitman J."/>
            <person name="Kosti I."/>
            <person name="Rossi A."/>
            <person name="Saif S."/>
            <person name="Samalova M."/>
            <person name="Saunders C.W."/>
            <person name="Shea T."/>
            <person name="Summerbell R.C."/>
            <person name="Xu J."/>
            <person name="Young S."/>
            <person name="Zeng Q."/>
            <person name="Birren B.W."/>
            <person name="Cuomo C.A."/>
            <person name="White T.C."/>
        </authorList>
    </citation>
    <scope>NUCLEOTIDE SEQUENCE [LARGE SCALE GENOMIC DNA]</scope>
    <source>
        <strain evidence="6">ATCC MYA-4605 / CBS 113480</strain>
    </source>
</reference>
<dbReference type="GO" id="GO:0071013">
    <property type="term" value="C:catalytic step 2 spliceosome"/>
    <property type="evidence" value="ECO:0007669"/>
    <property type="project" value="TreeGrafter"/>
</dbReference>
<dbReference type="EMBL" id="DS995703">
    <property type="protein sequence ID" value="EEQ30351.1"/>
    <property type="molecule type" value="Genomic_DNA"/>
</dbReference>
<dbReference type="OMA" id="MRDKELH"/>
<dbReference type="InterPro" id="IPR013633">
    <property type="entry name" value="NRDE-2"/>
</dbReference>
<dbReference type="Gene3D" id="1.25.40.10">
    <property type="entry name" value="Tetratricopeptide repeat domain"/>
    <property type="match status" value="1"/>
</dbReference>
<feature type="region of interest" description="Disordered" evidence="4">
    <location>
        <begin position="230"/>
        <end position="257"/>
    </location>
</feature>